<name>A0A0A9BUF3_ARUDO</name>
<reference evidence="1" key="1">
    <citation type="submission" date="2014-09" db="EMBL/GenBank/DDBJ databases">
        <authorList>
            <person name="Magalhaes I.L.F."/>
            <person name="Oliveira U."/>
            <person name="Santos F.R."/>
            <person name="Vidigal T.H.D.A."/>
            <person name="Brescovit A.D."/>
            <person name="Santos A.J."/>
        </authorList>
    </citation>
    <scope>NUCLEOTIDE SEQUENCE</scope>
    <source>
        <tissue evidence="1">Shoot tissue taken approximately 20 cm above the soil surface</tissue>
    </source>
</reference>
<reference evidence="1" key="2">
    <citation type="journal article" date="2015" name="Data Brief">
        <title>Shoot transcriptome of the giant reed, Arundo donax.</title>
        <authorList>
            <person name="Barrero R.A."/>
            <person name="Guerrero F.D."/>
            <person name="Moolhuijzen P."/>
            <person name="Goolsby J.A."/>
            <person name="Tidwell J."/>
            <person name="Bellgard S.E."/>
            <person name="Bellgard M.I."/>
        </authorList>
    </citation>
    <scope>NUCLEOTIDE SEQUENCE</scope>
    <source>
        <tissue evidence="1">Shoot tissue taken approximately 20 cm above the soil surface</tissue>
    </source>
</reference>
<dbReference type="EMBL" id="GBRH01230949">
    <property type="protein sequence ID" value="JAD66946.1"/>
    <property type="molecule type" value="Transcribed_RNA"/>
</dbReference>
<organism evidence="1">
    <name type="scientific">Arundo donax</name>
    <name type="common">Giant reed</name>
    <name type="synonym">Donax arundinaceus</name>
    <dbReference type="NCBI Taxonomy" id="35708"/>
    <lineage>
        <taxon>Eukaryota</taxon>
        <taxon>Viridiplantae</taxon>
        <taxon>Streptophyta</taxon>
        <taxon>Embryophyta</taxon>
        <taxon>Tracheophyta</taxon>
        <taxon>Spermatophyta</taxon>
        <taxon>Magnoliopsida</taxon>
        <taxon>Liliopsida</taxon>
        <taxon>Poales</taxon>
        <taxon>Poaceae</taxon>
        <taxon>PACMAD clade</taxon>
        <taxon>Arundinoideae</taxon>
        <taxon>Arundineae</taxon>
        <taxon>Arundo</taxon>
    </lineage>
</organism>
<dbReference type="AlphaFoldDB" id="A0A0A9BUF3"/>
<proteinExistence type="predicted"/>
<sequence length="37" mass="4282">MMSIYFWDSEYQILFAECSILVSCRIIITNGTSVISF</sequence>
<evidence type="ECO:0000313" key="1">
    <source>
        <dbReference type="EMBL" id="JAD66946.1"/>
    </source>
</evidence>
<protein>
    <submittedName>
        <fullName evidence="1">Uncharacterized protein</fullName>
    </submittedName>
</protein>
<accession>A0A0A9BUF3</accession>